<dbReference type="AlphaFoldDB" id="A0AAE9H8U1"/>
<dbReference type="Pfam" id="PF13579">
    <property type="entry name" value="Glyco_trans_4_4"/>
    <property type="match status" value="1"/>
</dbReference>
<dbReference type="SUPFAM" id="SSF53756">
    <property type="entry name" value="UDP-Glycosyltransferase/glycogen phosphorylase"/>
    <property type="match status" value="1"/>
</dbReference>
<gene>
    <name evidence="2" type="ORF">MXF72_02100</name>
</gene>
<dbReference type="RefSeq" id="WP_247966375.1">
    <property type="nucleotide sequence ID" value="NZ_CP095873.1"/>
</dbReference>
<dbReference type="EMBL" id="CP095873">
    <property type="protein sequence ID" value="UPL21894.1"/>
    <property type="molecule type" value="Genomic_DNA"/>
</dbReference>
<name>A0AAE9H8U1_ALCFA</name>
<organism evidence="2 3">
    <name type="scientific">Alcaligenes faecalis</name>
    <dbReference type="NCBI Taxonomy" id="511"/>
    <lineage>
        <taxon>Bacteria</taxon>
        <taxon>Pseudomonadati</taxon>
        <taxon>Pseudomonadota</taxon>
        <taxon>Betaproteobacteria</taxon>
        <taxon>Burkholderiales</taxon>
        <taxon>Alcaligenaceae</taxon>
        <taxon>Alcaligenes</taxon>
    </lineage>
</organism>
<dbReference type="GO" id="GO:0016757">
    <property type="term" value="F:glycosyltransferase activity"/>
    <property type="evidence" value="ECO:0007669"/>
    <property type="project" value="UniProtKB-ARBA"/>
</dbReference>
<accession>A0AAE9H8U1</accession>
<dbReference type="Proteomes" id="UP000830925">
    <property type="component" value="Chromosome"/>
</dbReference>
<protein>
    <recommendedName>
        <fullName evidence="1">Glycosyltransferase subfamily 4-like N-terminal domain-containing protein</fullName>
    </recommendedName>
</protein>
<feature type="domain" description="Glycosyltransferase subfamily 4-like N-terminal" evidence="1">
    <location>
        <begin position="4"/>
        <end position="133"/>
    </location>
</feature>
<evidence type="ECO:0000313" key="2">
    <source>
        <dbReference type="EMBL" id="UPL21894.1"/>
    </source>
</evidence>
<sequence length="355" mass="39736">MSKYAHALKARGDTVSFIGWDRDQANIPAGEDKVFLYNKVAALGARWRNLWALIGWNIFILRTLFRQRRQLSVVHSVDLDSTLAAWIFCRLFGKPLVFDIYDHYADSRAIGGPVRLLFNCIEGFLARHADLTLLADESRYQQHSLAPAPNIMVVENVPASQLPAQPLDPLESGPIRIGYLGILEKQHRGLENLLAACAGCPNVELHVGGYGPLSSRVEAAARDHDNIIAHGPLSHEAGLNMLSGMHCVVGFYYLSIPNHRYAAPNKYYEHLLLGRALLTTAGTPPGKRVVEEQTGWALAETTDAIREWLANVTKAELVARGERARAIWDQHYRQYAHDVYSSQYRNQLETLIQHA</sequence>
<proteinExistence type="predicted"/>
<reference evidence="2" key="1">
    <citation type="submission" date="2022-04" db="EMBL/GenBank/DDBJ databases">
        <title>Genomic mining of Alcaligenes faecalis D334 producing ectoin and derivatives.</title>
        <authorList>
            <person name="Doan V.T."/>
            <person name="Quach N.T."/>
            <person name="Vu T.-H.-N."/>
            <person name="Phi Q.-T."/>
        </authorList>
    </citation>
    <scope>NUCLEOTIDE SEQUENCE</scope>
    <source>
        <strain evidence="2">D334</strain>
    </source>
</reference>
<evidence type="ECO:0000313" key="3">
    <source>
        <dbReference type="Proteomes" id="UP000830925"/>
    </source>
</evidence>
<dbReference type="InterPro" id="IPR028098">
    <property type="entry name" value="Glyco_trans_4-like_N"/>
</dbReference>
<evidence type="ECO:0000259" key="1">
    <source>
        <dbReference type="Pfam" id="PF13579"/>
    </source>
</evidence>
<dbReference type="Gene3D" id="3.40.50.2000">
    <property type="entry name" value="Glycogen Phosphorylase B"/>
    <property type="match status" value="2"/>
</dbReference>